<feature type="transmembrane region" description="Helical" evidence="1">
    <location>
        <begin position="20"/>
        <end position="39"/>
    </location>
</feature>
<feature type="transmembrane region" description="Helical" evidence="1">
    <location>
        <begin position="168"/>
        <end position="185"/>
    </location>
</feature>
<dbReference type="RefSeq" id="WP_130135435.1">
    <property type="nucleotide sequence ID" value="NZ_RQTE01000087.1"/>
</dbReference>
<dbReference type="AlphaFoldDB" id="A0A4Q7CQR9"/>
<gene>
    <name evidence="2" type="ORF">EIG99_05320</name>
</gene>
<feature type="transmembrane region" description="Helical" evidence="1">
    <location>
        <begin position="265"/>
        <end position="285"/>
    </location>
</feature>
<feature type="transmembrane region" description="Helical" evidence="1">
    <location>
        <begin position="107"/>
        <end position="129"/>
    </location>
</feature>
<feature type="transmembrane region" description="Helical" evidence="1">
    <location>
        <begin position="205"/>
        <end position="224"/>
    </location>
</feature>
<feature type="transmembrane region" description="Helical" evidence="1">
    <location>
        <begin position="51"/>
        <end position="71"/>
    </location>
</feature>
<keyword evidence="1" id="KW-1133">Transmembrane helix</keyword>
<feature type="transmembrane region" description="Helical" evidence="1">
    <location>
        <begin position="350"/>
        <end position="367"/>
    </location>
</feature>
<dbReference type="PANTHER" id="PTHR36840">
    <property type="entry name" value="BLL5714 PROTEIN"/>
    <property type="match status" value="1"/>
</dbReference>
<evidence type="ECO:0000313" key="3">
    <source>
        <dbReference type="Proteomes" id="UP000293854"/>
    </source>
</evidence>
<feature type="transmembrane region" description="Helical" evidence="1">
    <location>
        <begin position="297"/>
        <end position="314"/>
    </location>
</feature>
<proteinExistence type="predicted"/>
<comment type="caution">
    <text evidence="2">The sequence shown here is derived from an EMBL/GenBank/DDBJ whole genome shotgun (WGS) entry which is preliminary data.</text>
</comment>
<evidence type="ECO:0000256" key="1">
    <source>
        <dbReference type="SAM" id="Phobius"/>
    </source>
</evidence>
<feature type="transmembrane region" description="Helical" evidence="1">
    <location>
        <begin position="83"/>
        <end position="101"/>
    </location>
</feature>
<sequence>MTSNPIPRYLQEKRANFHELFYDLIFVYALQKIAHVLLHTDKNGTLSLNTFVVYILMSLFLWLLWTHQTVFTNRFGELSPKDVAFTIVNIFLLVFLSNSFYPDFNKTFVPFMTYMSLLYLSISLQYLLYIPHTQSKSDKMTCITSGLVALIVAILSIIGLVTPPPYQFVPGNIGLFIAAVGWVPFRKYLVESPVNMMHLVERYSLLTIIVFGELLVGIAGIFNINKFDYLYIFQFMILIGLFLTYWAVTEFYINHRHRTVGFKLSYSHLIINIALGGVNAVIVFSCSDKINRLFEVNFMYGSILLFFIGLWLNISYFHDYYKKMRLIIAPFILIITGYILSLLFVNYDDVLVITSAIVNSTIALIYYTNKRKLKRSDIASHHN</sequence>
<dbReference type="PANTHER" id="PTHR36840:SF1">
    <property type="entry name" value="BLL5714 PROTEIN"/>
    <property type="match status" value="1"/>
</dbReference>
<feature type="transmembrane region" description="Helical" evidence="1">
    <location>
        <begin position="141"/>
        <end position="162"/>
    </location>
</feature>
<keyword evidence="1" id="KW-0812">Transmembrane</keyword>
<keyword evidence="1" id="KW-0472">Membrane</keyword>
<feature type="transmembrane region" description="Helical" evidence="1">
    <location>
        <begin position="326"/>
        <end position="344"/>
    </location>
</feature>
<organism evidence="2 3">
    <name type="scientific">Staphylococcus condimenti</name>
    <dbReference type="NCBI Taxonomy" id="70255"/>
    <lineage>
        <taxon>Bacteria</taxon>
        <taxon>Bacillati</taxon>
        <taxon>Bacillota</taxon>
        <taxon>Bacilli</taxon>
        <taxon>Bacillales</taxon>
        <taxon>Staphylococcaceae</taxon>
        <taxon>Staphylococcus</taxon>
    </lineage>
</organism>
<protein>
    <submittedName>
        <fullName evidence="2">Low temperature requirement protein A</fullName>
    </submittedName>
</protein>
<reference evidence="2 3" key="1">
    <citation type="submission" date="2018-11" db="EMBL/GenBank/DDBJ databases">
        <title>Genomic profiling of Staphylococcus species from a Poultry farm system in KwaZulu-Natal, South Africa.</title>
        <authorList>
            <person name="Amoako D.G."/>
            <person name="Somboro A.M."/>
            <person name="Abia A.L.K."/>
            <person name="Bester L.A."/>
            <person name="Essack S.Y."/>
        </authorList>
    </citation>
    <scope>NUCLEOTIDE SEQUENCE [LARGE SCALE GENOMIC DNA]</scope>
    <source>
        <strain evidence="2 3">SA11</strain>
    </source>
</reference>
<dbReference type="EMBL" id="RQTE01000087">
    <property type="protein sequence ID" value="RZI02763.1"/>
    <property type="molecule type" value="Genomic_DNA"/>
</dbReference>
<accession>A0A4Q7CQR9</accession>
<name>A0A4Q7CQR9_9STAP</name>
<dbReference type="Proteomes" id="UP000293854">
    <property type="component" value="Unassembled WGS sequence"/>
</dbReference>
<feature type="transmembrane region" description="Helical" evidence="1">
    <location>
        <begin position="230"/>
        <end position="253"/>
    </location>
</feature>
<dbReference type="InterPro" id="IPR010640">
    <property type="entry name" value="Low_temperature_requirement_A"/>
</dbReference>
<evidence type="ECO:0000313" key="2">
    <source>
        <dbReference type="EMBL" id="RZI02763.1"/>
    </source>
</evidence>
<dbReference type="Pfam" id="PF06772">
    <property type="entry name" value="LtrA"/>
    <property type="match status" value="1"/>
</dbReference>